<dbReference type="Gene3D" id="3.90.1150.10">
    <property type="entry name" value="Aspartate Aminotransferase, domain 1"/>
    <property type="match status" value="1"/>
</dbReference>
<dbReference type="RefSeq" id="WP_106566310.1">
    <property type="nucleotide sequence ID" value="NZ_PYGF01000002.1"/>
</dbReference>
<dbReference type="InterPro" id="IPR015424">
    <property type="entry name" value="PyrdxlP-dep_Trfase"/>
</dbReference>
<dbReference type="InterPro" id="IPR015422">
    <property type="entry name" value="PyrdxlP-dep_Trfase_small"/>
</dbReference>
<dbReference type="Gene3D" id="3.40.640.10">
    <property type="entry name" value="Type I PLP-dependent aspartate aminotransferase-like (Major domain)"/>
    <property type="match status" value="1"/>
</dbReference>
<name>A0A2P8EA71_9BACT</name>
<dbReference type="SUPFAM" id="SSF53383">
    <property type="entry name" value="PLP-dependent transferases"/>
    <property type="match status" value="1"/>
</dbReference>
<feature type="domain" description="Aminotransferase class I/classII large" evidence="5">
    <location>
        <begin position="32"/>
        <end position="380"/>
    </location>
</feature>
<evidence type="ECO:0000256" key="2">
    <source>
        <dbReference type="ARBA" id="ARBA00022576"/>
    </source>
</evidence>
<dbReference type="GO" id="GO:0030170">
    <property type="term" value="F:pyridoxal phosphate binding"/>
    <property type="evidence" value="ECO:0007669"/>
    <property type="project" value="InterPro"/>
</dbReference>
<gene>
    <name evidence="6" type="ORF">CLV48_102188</name>
</gene>
<comment type="similarity">
    <text evidence="4">Belongs to the class-I pyridoxal-phosphate-dependent aminotransferase family.</text>
</comment>
<dbReference type="PROSITE" id="PS00105">
    <property type="entry name" value="AA_TRANSFER_CLASS_1"/>
    <property type="match status" value="1"/>
</dbReference>
<dbReference type="EC" id="2.6.1.-" evidence="4"/>
<evidence type="ECO:0000313" key="7">
    <source>
        <dbReference type="Proteomes" id="UP000240708"/>
    </source>
</evidence>
<keyword evidence="3 4" id="KW-0808">Transferase</keyword>
<dbReference type="InterPro" id="IPR015421">
    <property type="entry name" value="PyrdxlP-dep_Trfase_major"/>
</dbReference>
<evidence type="ECO:0000256" key="4">
    <source>
        <dbReference type="RuleBase" id="RU000481"/>
    </source>
</evidence>
<dbReference type="OrthoDB" id="9802328at2"/>
<evidence type="ECO:0000256" key="1">
    <source>
        <dbReference type="ARBA" id="ARBA00001933"/>
    </source>
</evidence>
<evidence type="ECO:0000259" key="5">
    <source>
        <dbReference type="Pfam" id="PF00155"/>
    </source>
</evidence>
<dbReference type="PANTHER" id="PTHR42832">
    <property type="entry name" value="AMINO ACID AMINOTRANSFERASE"/>
    <property type="match status" value="1"/>
</dbReference>
<reference evidence="6 7" key="1">
    <citation type="submission" date="2018-03" db="EMBL/GenBank/DDBJ databases">
        <title>Genomic Encyclopedia of Archaeal and Bacterial Type Strains, Phase II (KMG-II): from individual species to whole genera.</title>
        <authorList>
            <person name="Goeker M."/>
        </authorList>
    </citation>
    <scope>NUCLEOTIDE SEQUENCE [LARGE SCALE GENOMIC DNA]</scope>
    <source>
        <strain evidence="6 7">DSM 28057</strain>
    </source>
</reference>
<dbReference type="Proteomes" id="UP000240708">
    <property type="component" value="Unassembled WGS sequence"/>
</dbReference>
<keyword evidence="2 4" id="KW-0032">Aminotransferase</keyword>
<dbReference type="EMBL" id="PYGF01000002">
    <property type="protein sequence ID" value="PSL06372.1"/>
    <property type="molecule type" value="Genomic_DNA"/>
</dbReference>
<keyword evidence="7" id="KW-1185">Reference proteome</keyword>
<dbReference type="InterPro" id="IPR004838">
    <property type="entry name" value="NHTrfase_class1_PyrdxlP-BS"/>
</dbReference>
<comment type="cofactor">
    <cofactor evidence="1 4">
        <name>pyridoxal 5'-phosphate</name>
        <dbReference type="ChEBI" id="CHEBI:597326"/>
    </cofactor>
</comment>
<evidence type="ECO:0000256" key="3">
    <source>
        <dbReference type="ARBA" id="ARBA00022679"/>
    </source>
</evidence>
<accession>A0A2P8EA71</accession>
<dbReference type="AlphaFoldDB" id="A0A2P8EA71"/>
<comment type="caution">
    <text evidence="6">The sequence shown here is derived from an EMBL/GenBank/DDBJ whole genome shotgun (WGS) entry which is preliminary data.</text>
</comment>
<evidence type="ECO:0000313" key="6">
    <source>
        <dbReference type="EMBL" id="PSL06372.1"/>
    </source>
</evidence>
<dbReference type="InterPro" id="IPR004839">
    <property type="entry name" value="Aminotransferase_I/II_large"/>
</dbReference>
<sequence length="380" mass="42989">MTSFSDRSNNIQEYYFSQKLKEVKRMQLEGKPVINMGIGSPDLSPAPSVIKALNDCSVLPDAHGYQSYQGIPELRQAFLKFYANYYQVKDLGIDEVLPLLGSKEGILHISMAFTNPGDSVLLPDPGYPTYTSVSKMLDLTCVPYSLREENGWYPDFEQLELLDLEKVKLMWVNYPHMPTGAKADFSVFQKLVEFAEKHQILLVHDNPYSFILQEKPMSIFQVEGAKEVALELNSLSKTANMAGWRIGAVFGKREFIEVVTRVKSNVDSGMFLGLQRGAIAALELDESWFNALNSEYAQRRVLVWDLAEKLGLSFQKDTSGMFVWAKLNEGRDSKIFVDDLLYKKNLFVTPGDIFGQNGAGWVRFSLCVSQEKIKEAINRI</sequence>
<dbReference type="CDD" id="cd00609">
    <property type="entry name" value="AAT_like"/>
    <property type="match status" value="1"/>
</dbReference>
<dbReference type="InterPro" id="IPR050881">
    <property type="entry name" value="LL-DAP_aminotransferase"/>
</dbReference>
<organism evidence="6 7">
    <name type="scientific">Cecembia rubra</name>
    <dbReference type="NCBI Taxonomy" id="1485585"/>
    <lineage>
        <taxon>Bacteria</taxon>
        <taxon>Pseudomonadati</taxon>
        <taxon>Bacteroidota</taxon>
        <taxon>Cytophagia</taxon>
        <taxon>Cytophagales</taxon>
        <taxon>Cyclobacteriaceae</taxon>
        <taxon>Cecembia</taxon>
    </lineage>
</organism>
<dbReference type="Pfam" id="PF00155">
    <property type="entry name" value="Aminotran_1_2"/>
    <property type="match status" value="1"/>
</dbReference>
<protein>
    <recommendedName>
        <fullName evidence="4">Aminotransferase</fullName>
        <ecNumber evidence="4">2.6.1.-</ecNumber>
    </recommendedName>
</protein>
<dbReference type="PANTHER" id="PTHR42832:SF3">
    <property type="entry name" value="L-GLUTAMINE--4-(METHYLSULFANYL)-2-OXOBUTANOATE AMINOTRANSFERASE"/>
    <property type="match status" value="1"/>
</dbReference>
<dbReference type="GO" id="GO:0008483">
    <property type="term" value="F:transaminase activity"/>
    <property type="evidence" value="ECO:0007669"/>
    <property type="project" value="UniProtKB-KW"/>
</dbReference>
<proteinExistence type="inferred from homology"/>